<keyword evidence="3" id="KW-1185">Reference proteome</keyword>
<gene>
    <name evidence="2" type="ORF">FHS49_000424</name>
</gene>
<evidence type="ECO:0000313" key="3">
    <source>
        <dbReference type="Proteomes" id="UP000549617"/>
    </source>
</evidence>
<sequence>MDTMRGFGDQDAGGLGDAPGQADGVESPVSIGTDERRMHVRAYNHWASLLNGGAYPSIEDLEPESLDDFGPHSVLLDFTGGQDNPSIAWLGADLRAECGLEAGIEAISQVPSRSLLSRLTDHYLQIIANRAPIGFEAEFVSQRGLNTLYRGILMPFSSDGDTIDFIYGVINWKELADVDLAAELILEIDQAIRDAPEKALTTPIWADGPNGALIAARPVVAEAPAEAPMPGFSLIDDDDYEDDGEALVDASALPDAPELGDWLHAARQGAEIVKSADGRTRVALYRALGLAYGFSRVAEIRPAEYAELLEDSGIRAQDRAPMTAIVKLVFGTDYEKARLTEFAAALSHGARLGLGATELENFLVAYPGGLKGVVKAERGERAPAPRSNLTDAAMAKLRRMQPQAIIEMPSGEDEFVLLVARRVSTNGLAVLTPVTDRGLIERALRQAAKAAPTG</sequence>
<accession>A0A7W9AF45</accession>
<evidence type="ECO:0000313" key="2">
    <source>
        <dbReference type="EMBL" id="MBB5684433.1"/>
    </source>
</evidence>
<organism evidence="2 3">
    <name type="scientific">Sphingobium boeckii</name>
    <dbReference type="NCBI Taxonomy" id="1082345"/>
    <lineage>
        <taxon>Bacteria</taxon>
        <taxon>Pseudomonadati</taxon>
        <taxon>Pseudomonadota</taxon>
        <taxon>Alphaproteobacteria</taxon>
        <taxon>Sphingomonadales</taxon>
        <taxon>Sphingomonadaceae</taxon>
        <taxon>Sphingobium</taxon>
    </lineage>
</organism>
<dbReference type="AlphaFoldDB" id="A0A7W9AF45"/>
<dbReference type="Proteomes" id="UP000549617">
    <property type="component" value="Unassembled WGS sequence"/>
</dbReference>
<dbReference type="RefSeq" id="WP_184014737.1">
    <property type="nucleotide sequence ID" value="NZ_JACIJC010000001.1"/>
</dbReference>
<dbReference type="EMBL" id="JACIJC010000001">
    <property type="protein sequence ID" value="MBB5684433.1"/>
    <property type="molecule type" value="Genomic_DNA"/>
</dbReference>
<protein>
    <submittedName>
        <fullName evidence="2">Uncharacterized protein</fullName>
    </submittedName>
</protein>
<reference evidence="2 3" key="1">
    <citation type="submission" date="2020-08" db="EMBL/GenBank/DDBJ databases">
        <title>Genomic Encyclopedia of Type Strains, Phase IV (KMG-IV): sequencing the most valuable type-strain genomes for metagenomic binning, comparative biology and taxonomic classification.</title>
        <authorList>
            <person name="Goeker M."/>
        </authorList>
    </citation>
    <scope>NUCLEOTIDE SEQUENCE [LARGE SCALE GENOMIC DNA]</scope>
    <source>
        <strain evidence="2 3">DSM 25079</strain>
    </source>
</reference>
<feature type="region of interest" description="Disordered" evidence="1">
    <location>
        <begin position="1"/>
        <end position="31"/>
    </location>
</feature>
<proteinExistence type="predicted"/>
<comment type="caution">
    <text evidence="2">The sequence shown here is derived from an EMBL/GenBank/DDBJ whole genome shotgun (WGS) entry which is preliminary data.</text>
</comment>
<name>A0A7W9AF45_9SPHN</name>
<evidence type="ECO:0000256" key="1">
    <source>
        <dbReference type="SAM" id="MobiDB-lite"/>
    </source>
</evidence>